<feature type="compositionally biased region" description="Acidic residues" evidence="15">
    <location>
        <begin position="628"/>
        <end position="651"/>
    </location>
</feature>
<dbReference type="EMBL" id="VLTN01000085">
    <property type="protein sequence ID" value="KAA0146486.1"/>
    <property type="molecule type" value="Genomic_DNA"/>
</dbReference>
<sequence>MAAAMATPMPRAVKGWTAKSLLRADMNACAAAQDARTALALVGSVLDQGLHLDPHLVTVAFNLIADRLEEEDTAPRVPAGDAARRAAGVLLAKSRGRSPGTYSDAVEAAAADPRLIEEAPARFVVRTLREHGVPAAGDADAMMALLPVPAPLPAPAKAEGKGDAAKDEAAKARDAAKATLPEASVEGARAVYHRCAALTGTSAWEGVVSMFVRVCSRSGRPMEGWKALTDARRAGLKPKLRAFSSLLEALAPAQAADVCTKLRCEIKGCGLACGQHEYALLVQALGPASMRDPKAVARIARAGEAEAAGIRPVAALPPSPAAPAPAPPTQDAAASPAAAAPATATPHAEGAPAPAPAAPDTATPHSVNSPASSVSARSARADPPPPLDSAARPAEHRWSSAPVLALLAELMEDIYAPEEELQGQLRRLFESGPMRRRRWRVGRATVGPNGVCPLNGGRLRSLDLSDEEMTQLARQTVELATRTPHRLRSFDAFQHYLLQHGPWDVLIDGANVGFFNQNYAGGMFSHPQIDDVVRHFEEEGRRPLLILHERWFGDSVDLREHRRGGYKRRRKETSRSGKRPRAAFDTASKPHATAAEASLHSSASSSRGAGRSKASVSSDEDHGGAEGAADEADEDDEDEEDDLLSDSDDPEAGAYAAMRRCLARWRDKPNLVFQVPRGNNDDWYWLYAAGTATPQPASAALSTAAVHADSDTEEPAAYMSDVSARDATSLMRPPPAVRRQPAGPAAGAAPAPSSSSAAAAATAPVSGGAAHAGGLPAAAAAAASSGIDLTSLPGSRSGSASGLSARGGSTAAVEGGPFVAPRALRPGHAGDRPASASPAAATAPGSPPAGDQRPALALAVRRRRSDSFSRSSRMSAGSASPMSFASSEMERMPVGPGAAGSSTHASRHGRVFVVSNDQMRDHHFQMLAPQNFLKWRERHQVAFHFQDVGRGGAGGGPQRQLHFRFPSIFSHRTQPALEGRAWYFPVGGTAGQWLCCWKEA</sequence>
<evidence type="ECO:0000256" key="8">
    <source>
        <dbReference type="ARBA" id="ARBA00022723"/>
    </source>
</evidence>
<feature type="compositionally biased region" description="Low complexity" evidence="15">
    <location>
        <begin position="792"/>
        <end position="812"/>
    </location>
</feature>
<keyword evidence="8" id="KW-0479">Metal-binding</keyword>
<dbReference type="GO" id="GO:0046872">
    <property type="term" value="F:metal ion binding"/>
    <property type="evidence" value="ECO:0007669"/>
    <property type="project" value="UniProtKB-KW"/>
</dbReference>
<organism evidence="18 19">
    <name type="scientific">Cafeteria roenbergensis</name>
    <name type="common">Marine flagellate</name>
    <dbReference type="NCBI Taxonomy" id="33653"/>
    <lineage>
        <taxon>Eukaryota</taxon>
        <taxon>Sar</taxon>
        <taxon>Stramenopiles</taxon>
        <taxon>Bigyra</taxon>
        <taxon>Opalozoa</taxon>
        <taxon>Bicosoecida</taxon>
        <taxon>Cafeteriaceae</taxon>
        <taxon>Cafeteria</taxon>
    </lineage>
</organism>
<feature type="compositionally biased region" description="Low complexity" evidence="15">
    <location>
        <begin position="592"/>
        <end position="617"/>
    </location>
</feature>
<keyword evidence="13" id="KW-0809">Transit peptide</keyword>
<dbReference type="Gene3D" id="1.25.40.10">
    <property type="entry name" value="Tetratricopeptide repeat domain"/>
    <property type="match status" value="1"/>
</dbReference>
<gene>
    <name evidence="18" type="ORF">FNF29_08017</name>
</gene>
<accession>A0A5A8C0H4</accession>
<evidence type="ECO:0000313" key="19">
    <source>
        <dbReference type="Proteomes" id="UP000323011"/>
    </source>
</evidence>
<feature type="region of interest" description="Disordered" evidence="15">
    <location>
        <begin position="314"/>
        <end position="396"/>
    </location>
</feature>
<dbReference type="Gene3D" id="3.40.50.11980">
    <property type="match status" value="2"/>
</dbReference>
<dbReference type="Pfam" id="PF16953">
    <property type="entry name" value="PRORP"/>
    <property type="match status" value="1"/>
</dbReference>
<keyword evidence="7" id="KW-0540">Nuclease</keyword>
<dbReference type="InterPro" id="IPR011990">
    <property type="entry name" value="TPR-like_helical_dom_sf"/>
</dbReference>
<evidence type="ECO:0000256" key="7">
    <source>
        <dbReference type="ARBA" id="ARBA00022722"/>
    </source>
</evidence>
<feature type="domain" description="PRORP" evidence="16">
    <location>
        <begin position="448"/>
        <end position="551"/>
    </location>
</feature>
<feature type="region of interest" description="Disordered" evidence="15">
    <location>
        <begin position="562"/>
        <end position="652"/>
    </location>
</feature>
<evidence type="ECO:0000256" key="11">
    <source>
        <dbReference type="ARBA" id="ARBA00022833"/>
    </source>
</evidence>
<dbReference type="AlphaFoldDB" id="A0A5A8C0H4"/>
<reference evidence="18 19" key="1">
    <citation type="submission" date="2019-07" db="EMBL/GenBank/DDBJ databases">
        <title>Genomes of Cafeteria roenbergensis.</title>
        <authorList>
            <person name="Fischer M.G."/>
            <person name="Hackl T."/>
            <person name="Roman M."/>
        </authorList>
    </citation>
    <scope>NUCLEOTIDE SEQUENCE [LARGE SCALE GENOMIC DNA]</scope>
    <source>
        <strain evidence="18 19">BVI</strain>
    </source>
</reference>
<comment type="cofactor">
    <cofactor evidence="2">
        <name>Mg(2+)</name>
        <dbReference type="ChEBI" id="CHEBI:18420"/>
    </cofactor>
</comment>
<dbReference type="PANTHER" id="PTHR13547">
    <property type="match status" value="1"/>
</dbReference>
<keyword evidence="6" id="KW-0819">tRNA processing</keyword>
<feature type="compositionally biased region" description="Low complexity" evidence="15">
    <location>
        <begin position="329"/>
        <end position="378"/>
    </location>
</feature>
<keyword evidence="14" id="KW-0496">Mitochondrion</keyword>
<dbReference type="InterPro" id="IPR031595">
    <property type="entry name" value="PRORP_C"/>
</dbReference>
<evidence type="ECO:0000256" key="10">
    <source>
        <dbReference type="ARBA" id="ARBA00022801"/>
    </source>
</evidence>
<feature type="region of interest" description="Disordered" evidence="15">
    <location>
        <begin position="792"/>
        <end position="905"/>
    </location>
</feature>
<evidence type="ECO:0000256" key="3">
    <source>
        <dbReference type="ARBA" id="ARBA00004173"/>
    </source>
</evidence>
<keyword evidence="12" id="KW-0460">Magnesium</keyword>
<feature type="compositionally biased region" description="Basic residues" evidence="15">
    <location>
        <begin position="562"/>
        <end position="581"/>
    </location>
</feature>
<evidence type="ECO:0000256" key="12">
    <source>
        <dbReference type="ARBA" id="ARBA00022842"/>
    </source>
</evidence>
<evidence type="ECO:0000256" key="2">
    <source>
        <dbReference type="ARBA" id="ARBA00001946"/>
    </source>
</evidence>
<feature type="region of interest" description="Disordered" evidence="15">
    <location>
        <begin position="723"/>
        <end position="753"/>
    </location>
</feature>
<evidence type="ECO:0000256" key="14">
    <source>
        <dbReference type="ARBA" id="ARBA00023128"/>
    </source>
</evidence>
<keyword evidence="9" id="KW-0677">Repeat</keyword>
<evidence type="ECO:0000256" key="9">
    <source>
        <dbReference type="ARBA" id="ARBA00022737"/>
    </source>
</evidence>
<comment type="caution">
    <text evidence="18">The sequence shown here is derived from an EMBL/GenBank/DDBJ whole genome shotgun (WGS) entry which is preliminary data.</text>
</comment>
<dbReference type="Pfam" id="PF17177">
    <property type="entry name" value="PPR_long"/>
    <property type="match status" value="1"/>
</dbReference>
<dbReference type="GO" id="GO:0001682">
    <property type="term" value="P:tRNA 5'-leader removal"/>
    <property type="evidence" value="ECO:0007669"/>
    <property type="project" value="TreeGrafter"/>
</dbReference>
<feature type="domain" description="PROP1-like PPR" evidence="17">
    <location>
        <begin position="179"/>
        <end position="283"/>
    </location>
</feature>
<dbReference type="EC" id="3.1.26.5" evidence="5"/>
<evidence type="ECO:0000259" key="16">
    <source>
        <dbReference type="Pfam" id="PF16953"/>
    </source>
</evidence>
<feature type="compositionally biased region" description="Low complexity" evidence="15">
    <location>
        <begin position="832"/>
        <end position="859"/>
    </location>
</feature>
<comment type="subcellular location">
    <subcellularLocation>
        <location evidence="3">Mitochondrion</location>
    </subcellularLocation>
</comment>
<feature type="compositionally biased region" description="Low complexity" evidence="15">
    <location>
        <begin position="737"/>
        <end position="753"/>
    </location>
</feature>
<keyword evidence="11" id="KW-0862">Zinc</keyword>
<evidence type="ECO:0000256" key="15">
    <source>
        <dbReference type="SAM" id="MobiDB-lite"/>
    </source>
</evidence>
<name>A0A5A8C0H4_CAFRO</name>
<comment type="similarity">
    <text evidence="4">Belongs to the PPR family. P subfamily.</text>
</comment>
<evidence type="ECO:0000256" key="6">
    <source>
        <dbReference type="ARBA" id="ARBA00022694"/>
    </source>
</evidence>
<feature type="compositionally biased region" description="Low complexity" evidence="15">
    <location>
        <begin position="868"/>
        <end position="883"/>
    </location>
</feature>
<evidence type="ECO:0000256" key="13">
    <source>
        <dbReference type="ARBA" id="ARBA00022946"/>
    </source>
</evidence>
<feature type="compositionally biased region" description="Pro residues" evidence="15">
    <location>
        <begin position="315"/>
        <end position="328"/>
    </location>
</feature>
<evidence type="ECO:0000256" key="1">
    <source>
        <dbReference type="ARBA" id="ARBA00000928"/>
    </source>
</evidence>
<evidence type="ECO:0000259" key="17">
    <source>
        <dbReference type="Pfam" id="PF17177"/>
    </source>
</evidence>
<dbReference type="Proteomes" id="UP000323011">
    <property type="component" value="Unassembled WGS sequence"/>
</dbReference>
<dbReference type="PANTHER" id="PTHR13547:SF1">
    <property type="entry name" value="MITOCHONDRIAL RIBONUCLEASE P CATALYTIC SUBUNIT"/>
    <property type="match status" value="1"/>
</dbReference>
<keyword evidence="19" id="KW-1185">Reference proteome</keyword>
<dbReference type="GO" id="GO:0004526">
    <property type="term" value="F:ribonuclease P activity"/>
    <property type="evidence" value="ECO:0007669"/>
    <property type="project" value="UniProtKB-EC"/>
</dbReference>
<dbReference type="InterPro" id="IPR033443">
    <property type="entry name" value="PROP1-like_PPR_dom"/>
</dbReference>
<dbReference type="GO" id="GO:0005739">
    <property type="term" value="C:mitochondrion"/>
    <property type="evidence" value="ECO:0007669"/>
    <property type="project" value="UniProtKB-SubCell"/>
</dbReference>
<proteinExistence type="inferred from homology"/>
<keyword evidence="10" id="KW-0378">Hydrolase</keyword>
<evidence type="ECO:0000256" key="4">
    <source>
        <dbReference type="ARBA" id="ARBA00007626"/>
    </source>
</evidence>
<comment type="catalytic activity">
    <reaction evidence="1">
        <text>Endonucleolytic cleavage of RNA, removing 5'-extranucleotides from tRNA precursor.</text>
        <dbReference type="EC" id="3.1.26.5"/>
    </reaction>
</comment>
<protein>
    <recommendedName>
        <fullName evidence="5">ribonuclease P</fullName>
        <ecNumber evidence="5">3.1.26.5</ecNumber>
    </recommendedName>
</protein>
<evidence type="ECO:0000313" key="18">
    <source>
        <dbReference type="EMBL" id="KAA0146486.1"/>
    </source>
</evidence>
<evidence type="ECO:0000256" key="5">
    <source>
        <dbReference type="ARBA" id="ARBA00012179"/>
    </source>
</evidence>